<gene>
    <name evidence="3" type="ORF">PTD2_14139</name>
</gene>
<evidence type="ECO:0000256" key="2">
    <source>
        <dbReference type="SAM" id="SignalP"/>
    </source>
</evidence>
<keyword evidence="1 2" id="KW-0732">Signal</keyword>
<dbReference type="eggNOG" id="ENOG502Z9IU">
    <property type="taxonomic scope" value="Bacteria"/>
</dbReference>
<name>A4C7L2_9GAMM</name>
<comment type="caution">
    <text evidence="3">The sequence shown here is derived from an EMBL/GenBank/DDBJ whole genome shotgun (WGS) entry which is preliminary data.</text>
</comment>
<dbReference type="RefSeq" id="WP_009837839.1">
    <property type="nucleotide sequence ID" value="NZ_AAOH01000002.1"/>
</dbReference>
<dbReference type="InterPro" id="IPR028994">
    <property type="entry name" value="Integrin_alpha_N"/>
</dbReference>
<dbReference type="PANTHER" id="PTHR46580:SF4">
    <property type="entry name" value="ATP_GTP-BINDING PROTEIN"/>
    <property type="match status" value="1"/>
</dbReference>
<feature type="signal peptide" evidence="2">
    <location>
        <begin position="1"/>
        <end position="25"/>
    </location>
</feature>
<dbReference type="EMBL" id="AAOH01000002">
    <property type="protein sequence ID" value="EAR29966.1"/>
    <property type="molecule type" value="Genomic_DNA"/>
</dbReference>
<feature type="chain" id="PRO_5002665988" evidence="2">
    <location>
        <begin position="26"/>
        <end position="506"/>
    </location>
</feature>
<keyword evidence="3" id="KW-0449">Lipoprotein</keyword>
<dbReference type="PANTHER" id="PTHR46580">
    <property type="entry name" value="SENSOR KINASE-RELATED"/>
    <property type="match status" value="1"/>
</dbReference>
<dbReference type="Gene3D" id="2.130.10.130">
    <property type="entry name" value="Integrin alpha, N-terminal"/>
    <property type="match status" value="2"/>
</dbReference>
<evidence type="ECO:0000256" key="1">
    <source>
        <dbReference type="ARBA" id="ARBA00022729"/>
    </source>
</evidence>
<dbReference type="OrthoDB" id="7054769at2"/>
<reference evidence="3 4" key="1">
    <citation type="submission" date="2006-02" db="EMBL/GenBank/DDBJ databases">
        <authorList>
            <person name="Moran M.A."/>
            <person name="Kjelleberg S."/>
            <person name="Egan S."/>
            <person name="Saunders N."/>
            <person name="Thomas T."/>
            <person name="Ferriera S."/>
            <person name="Johnson J."/>
            <person name="Kravitz S."/>
            <person name="Halpern A."/>
            <person name="Remington K."/>
            <person name="Beeson K."/>
            <person name="Tran B."/>
            <person name="Rogers Y.-H."/>
            <person name="Friedman R."/>
            <person name="Venter J.C."/>
        </authorList>
    </citation>
    <scope>NUCLEOTIDE SEQUENCE [LARGE SCALE GENOMIC DNA]</scope>
    <source>
        <strain evidence="3 4">D2</strain>
    </source>
</reference>
<dbReference type="Pfam" id="PF13517">
    <property type="entry name" value="FG-GAP_3"/>
    <property type="match status" value="1"/>
</dbReference>
<organism evidence="3 4">
    <name type="scientific">Pseudoalteromonas tunicata D2</name>
    <dbReference type="NCBI Taxonomy" id="87626"/>
    <lineage>
        <taxon>Bacteria</taxon>
        <taxon>Pseudomonadati</taxon>
        <taxon>Pseudomonadota</taxon>
        <taxon>Gammaproteobacteria</taxon>
        <taxon>Alteromonadales</taxon>
        <taxon>Pseudoalteromonadaceae</taxon>
        <taxon>Pseudoalteromonas</taxon>
    </lineage>
</organism>
<evidence type="ECO:0000313" key="4">
    <source>
        <dbReference type="Proteomes" id="UP000006201"/>
    </source>
</evidence>
<protein>
    <submittedName>
        <fullName evidence="3">Putative FG-GAP repeat lipoprotein</fullName>
    </submittedName>
</protein>
<keyword evidence="4" id="KW-1185">Reference proteome</keyword>
<dbReference type="Proteomes" id="UP000006201">
    <property type="component" value="Unassembled WGS sequence"/>
</dbReference>
<dbReference type="SUPFAM" id="SSF69318">
    <property type="entry name" value="Integrin alpha N-terminal domain"/>
    <property type="match status" value="2"/>
</dbReference>
<evidence type="ECO:0000313" key="3">
    <source>
        <dbReference type="EMBL" id="EAR29966.1"/>
    </source>
</evidence>
<accession>A4C7L2</accession>
<dbReference type="STRING" id="87626.PTD2_14139"/>
<proteinExistence type="predicted"/>
<sequence length="506" mass="55669">MHKITRIAAALSFTASALLGSFAHAKSDDLVRFDKITLNGSHDLSGKLFYLKQNDAPRHMVIAGLHDNQVVLNVFADFDTNAKAPVKTFALPANVLFFGKGNLAGQESESILLMTATALLTLDIQSGQSKVLTEIDSFYGPQIKTLASYADFSQDLNADGLADVLSTNFTGINVYLQQANGEFISQQLSFSPEQEIEGRQVIIKEPSSFSFDVNGDSKADLVLQRDNFIHIFKQLADGKFSPQAQTINLNAGILDAQQIKLIDEQDDNESPITRFHQFKDLDGDGMMDLITRTAVPGGMFGGKAEYDIRFANRDAQNQLVYAAKSDVTLKPKGQSSVTFDDINNDGLADYSMFSLELGVGAMMSFVSGSLDGEMSVYRMQQARQYVEKADYNTEIEIQINTDTGNGGRQVFRMADFNGDGLKDLLIQHDDDELRIHQGGNSPLFAKQKTKLNALLPKSGDLVEVEDFNHDGKADILIRYAKQDGKEREKSLVLLLSQSSESVIAKQ</sequence>
<dbReference type="HOGENOM" id="CLU_514707_0_0_6"/>
<dbReference type="AlphaFoldDB" id="A4C7L2"/>
<dbReference type="InterPro" id="IPR013517">
    <property type="entry name" value="FG-GAP"/>
</dbReference>